<evidence type="ECO:0000256" key="6">
    <source>
        <dbReference type="PROSITE-ProRule" id="PRU00169"/>
    </source>
</evidence>
<organism evidence="8">
    <name type="scientific">Acidobacterium capsulatum</name>
    <dbReference type="NCBI Taxonomy" id="33075"/>
    <lineage>
        <taxon>Bacteria</taxon>
        <taxon>Pseudomonadati</taxon>
        <taxon>Acidobacteriota</taxon>
        <taxon>Terriglobia</taxon>
        <taxon>Terriglobales</taxon>
        <taxon>Acidobacteriaceae</taxon>
        <taxon>Acidobacterium</taxon>
    </lineage>
</organism>
<dbReference type="InterPro" id="IPR011006">
    <property type="entry name" value="CheY-like_superfamily"/>
</dbReference>
<dbReference type="Gene3D" id="1.10.10.60">
    <property type="entry name" value="Homeodomain-like"/>
    <property type="match status" value="1"/>
</dbReference>
<dbReference type="EMBL" id="DTKL01000043">
    <property type="protein sequence ID" value="HGY94462.1"/>
    <property type="molecule type" value="Genomic_DNA"/>
</dbReference>
<evidence type="ECO:0000256" key="4">
    <source>
        <dbReference type="ARBA" id="ARBA00023125"/>
    </source>
</evidence>
<dbReference type="PANTHER" id="PTHR48111:SF1">
    <property type="entry name" value="TWO-COMPONENT RESPONSE REGULATOR ORR33"/>
    <property type="match status" value="1"/>
</dbReference>
<dbReference type="InterPro" id="IPR001789">
    <property type="entry name" value="Sig_transdc_resp-reg_receiver"/>
</dbReference>
<dbReference type="AlphaFoldDB" id="A0A7V4XSR9"/>
<evidence type="ECO:0000256" key="1">
    <source>
        <dbReference type="ARBA" id="ARBA00022553"/>
    </source>
</evidence>
<keyword evidence="3" id="KW-0805">Transcription regulation</keyword>
<evidence type="ECO:0000313" key="8">
    <source>
        <dbReference type="EMBL" id="HGY94462.1"/>
    </source>
</evidence>
<protein>
    <submittedName>
        <fullName evidence="8">Response regulator</fullName>
    </submittedName>
</protein>
<keyword evidence="5" id="KW-0804">Transcription</keyword>
<evidence type="ECO:0000259" key="7">
    <source>
        <dbReference type="PROSITE" id="PS50110"/>
    </source>
</evidence>
<dbReference type="GO" id="GO:0000976">
    <property type="term" value="F:transcription cis-regulatory region binding"/>
    <property type="evidence" value="ECO:0007669"/>
    <property type="project" value="TreeGrafter"/>
</dbReference>
<dbReference type="GO" id="GO:0006355">
    <property type="term" value="P:regulation of DNA-templated transcription"/>
    <property type="evidence" value="ECO:0007669"/>
    <property type="project" value="TreeGrafter"/>
</dbReference>
<accession>A0A7V4XSR9</accession>
<dbReference type="SUPFAM" id="SSF52172">
    <property type="entry name" value="CheY-like"/>
    <property type="match status" value="1"/>
</dbReference>
<evidence type="ECO:0000256" key="2">
    <source>
        <dbReference type="ARBA" id="ARBA00023012"/>
    </source>
</evidence>
<dbReference type="CDD" id="cd17563">
    <property type="entry name" value="REC_RegA-like"/>
    <property type="match status" value="1"/>
</dbReference>
<dbReference type="Gene3D" id="3.40.50.2300">
    <property type="match status" value="1"/>
</dbReference>
<gene>
    <name evidence="8" type="ORF">ENW50_07230</name>
</gene>
<dbReference type="SMART" id="SM00448">
    <property type="entry name" value="REC"/>
    <property type="match status" value="1"/>
</dbReference>
<comment type="caution">
    <text evidence="8">The sequence shown here is derived from an EMBL/GenBank/DDBJ whole genome shotgun (WGS) entry which is preliminary data.</text>
</comment>
<reference evidence="8" key="1">
    <citation type="journal article" date="2020" name="mSystems">
        <title>Genome- and Community-Level Interaction Insights into Carbon Utilization and Element Cycling Functions of Hydrothermarchaeota in Hydrothermal Sediment.</title>
        <authorList>
            <person name="Zhou Z."/>
            <person name="Liu Y."/>
            <person name="Xu W."/>
            <person name="Pan J."/>
            <person name="Luo Z.H."/>
            <person name="Li M."/>
        </authorList>
    </citation>
    <scope>NUCLEOTIDE SEQUENCE [LARGE SCALE GENOMIC DNA]</scope>
    <source>
        <strain evidence="8">SpSt-855</strain>
    </source>
</reference>
<proteinExistence type="predicted"/>
<dbReference type="Pfam" id="PF00072">
    <property type="entry name" value="Response_reg"/>
    <property type="match status" value="1"/>
</dbReference>
<dbReference type="Pfam" id="PF02954">
    <property type="entry name" value="HTH_8"/>
    <property type="match status" value="1"/>
</dbReference>
<evidence type="ECO:0000256" key="5">
    <source>
        <dbReference type="ARBA" id="ARBA00023163"/>
    </source>
</evidence>
<dbReference type="PRINTS" id="PR01590">
    <property type="entry name" value="HTHFIS"/>
</dbReference>
<dbReference type="GO" id="GO:0000156">
    <property type="term" value="F:phosphorelay response regulator activity"/>
    <property type="evidence" value="ECO:0007669"/>
    <property type="project" value="TreeGrafter"/>
</dbReference>
<dbReference type="InterPro" id="IPR039420">
    <property type="entry name" value="WalR-like"/>
</dbReference>
<feature type="domain" description="Response regulatory" evidence="7">
    <location>
        <begin position="7"/>
        <end position="121"/>
    </location>
</feature>
<evidence type="ECO:0000256" key="3">
    <source>
        <dbReference type="ARBA" id="ARBA00023015"/>
    </source>
</evidence>
<dbReference type="InterPro" id="IPR002197">
    <property type="entry name" value="HTH_Fis"/>
</dbReference>
<dbReference type="PROSITE" id="PS50110">
    <property type="entry name" value="RESPONSE_REGULATORY"/>
    <property type="match status" value="1"/>
</dbReference>
<keyword evidence="2" id="KW-0902">Two-component regulatory system</keyword>
<name>A0A7V4XSR9_9BACT</name>
<feature type="modified residue" description="4-aspartylphosphate" evidence="6">
    <location>
        <position position="56"/>
    </location>
</feature>
<sequence length="181" mass="20233">MPESMPLVYVVDDDEVFRNRLARALRQRHWNAQPVASGEEAWALARQQTPDLVLLDLRMPGMGGLELIEKLRALNAEMKIIILTGYGSIPTTITALKRGADDYLSKPADADQIVAAYERLLAPEVQPAEPPAEAPSLARVEWEHMQRVIHDCGGNISQAARVLGIHRRSLQRKLSKYPPPR</sequence>
<dbReference type="SUPFAM" id="SSF46689">
    <property type="entry name" value="Homeodomain-like"/>
    <property type="match status" value="1"/>
</dbReference>
<keyword evidence="1 6" id="KW-0597">Phosphoprotein</keyword>
<dbReference type="GO" id="GO:0032993">
    <property type="term" value="C:protein-DNA complex"/>
    <property type="evidence" value="ECO:0007669"/>
    <property type="project" value="TreeGrafter"/>
</dbReference>
<dbReference type="PANTHER" id="PTHR48111">
    <property type="entry name" value="REGULATOR OF RPOS"/>
    <property type="match status" value="1"/>
</dbReference>
<dbReference type="InterPro" id="IPR009057">
    <property type="entry name" value="Homeodomain-like_sf"/>
</dbReference>
<dbReference type="GO" id="GO:0005829">
    <property type="term" value="C:cytosol"/>
    <property type="evidence" value="ECO:0007669"/>
    <property type="project" value="TreeGrafter"/>
</dbReference>
<keyword evidence="4" id="KW-0238">DNA-binding</keyword>